<dbReference type="Gene3D" id="3.30.1540.10">
    <property type="entry name" value="formyl-coa transferase, domain 3"/>
    <property type="match status" value="1"/>
</dbReference>
<dbReference type="SUPFAM" id="SSF89796">
    <property type="entry name" value="CoA-transferase family III (CaiB/BaiF)"/>
    <property type="match status" value="1"/>
</dbReference>
<dbReference type="GO" id="GO:0016740">
    <property type="term" value="F:transferase activity"/>
    <property type="evidence" value="ECO:0007669"/>
    <property type="project" value="UniProtKB-KW"/>
</dbReference>
<dbReference type="EMBL" id="RKRF01000011">
    <property type="protein sequence ID" value="RPF51046.1"/>
    <property type="molecule type" value="Genomic_DNA"/>
</dbReference>
<dbReference type="InterPro" id="IPR050509">
    <property type="entry name" value="CoA-transferase_III"/>
</dbReference>
<dbReference type="AlphaFoldDB" id="A0A3N5B0F8"/>
<dbReference type="Proteomes" id="UP000276443">
    <property type="component" value="Unassembled WGS sequence"/>
</dbReference>
<proteinExistence type="predicted"/>
<dbReference type="PANTHER" id="PTHR48228:SF5">
    <property type="entry name" value="ALPHA-METHYLACYL-COA RACEMASE"/>
    <property type="match status" value="1"/>
</dbReference>
<reference evidence="1 2" key="1">
    <citation type="submission" date="2018-11" db="EMBL/GenBank/DDBJ databases">
        <title>Genomic Encyclopedia of Type Strains, Phase IV (KMG-IV): sequencing the most valuable type-strain genomes for metagenomic binning, comparative biology and taxonomic classification.</title>
        <authorList>
            <person name="Goeker M."/>
        </authorList>
    </citation>
    <scope>NUCLEOTIDE SEQUENCE [LARGE SCALE GENOMIC DNA]</scope>
    <source>
        <strain evidence="1 2">DSM 18090</strain>
    </source>
</reference>
<dbReference type="InterPro" id="IPR023606">
    <property type="entry name" value="CoA-Trfase_III_dom_1_sf"/>
</dbReference>
<name>A0A3N5B0F8_9BACI</name>
<dbReference type="InterPro" id="IPR044855">
    <property type="entry name" value="CoA-Trfase_III_dom3_sf"/>
</dbReference>
<organism evidence="1 2">
    <name type="scientific">Aquisalibacillus elongatus</name>
    <dbReference type="NCBI Taxonomy" id="485577"/>
    <lineage>
        <taxon>Bacteria</taxon>
        <taxon>Bacillati</taxon>
        <taxon>Bacillota</taxon>
        <taxon>Bacilli</taxon>
        <taxon>Bacillales</taxon>
        <taxon>Bacillaceae</taxon>
        <taxon>Aquisalibacillus</taxon>
    </lineage>
</organism>
<accession>A0A3N5B0F8</accession>
<dbReference type="RefSeq" id="WP_124222659.1">
    <property type="nucleotide sequence ID" value="NZ_RKRF01000011.1"/>
</dbReference>
<keyword evidence="2" id="KW-1185">Reference proteome</keyword>
<comment type="caution">
    <text evidence="1">The sequence shown here is derived from an EMBL/GenBank/DDBJ whole genome shotgun (WGS) entry which is preliminary data.</text>
</comment>
<gene>
    <name evidence="1" type="ORF">EDC24_2308</name>
</gene>
<keyword evidence="1" id="KW-0808">Transferase</keyword>
<dbReference type="Pfam" id="PF02515">
    <property type="entry name" value="CoA_transf_3"/>
    <property type="match status" value="1"/>
</dbReference>
<protein>
    <submittedName>
        <fullName evidence="1">Crotonobetainyl-CoA:carnitine CoA-transferase CaiB-like acyl-CoA transferase</fullName>
    </submittedName>
</protein>
<dbReference type="OrthoDB" id="9797653at2"/>
<dbReference type="Gene3D" id="3.40.50.10540">
    <property type="entry name" value="Crotonobetainyl-coa:carnitine coa-transferase, domain 1"/>
    <property type="match status" value="1"/>
</dbReference>
<evidence type="ECO:0000313" key="1">
    <source>
        <dbReference type="EMBL" id="RPF51046.1"/>
    </source>
</evidence>
<dbReference type="InterPro" id="IPR003673">
    <property type="entry name" value="CoA-Trfase_fam_III"/>
</dbReference>
<sequence length="355" mass="39870">MLEGIRVIDFSLYLPGPYATLRLADFGAEVVKIEPSKGDQIRQMANETLFAANNRGKKSVALDLKLESEKEKALELIKTADVVVESFRPGVMGRLGLGYDDVREINPNIIYLSLTGFGQNSSLSHRGSHDLNYLAMSGMLSQIKDDKGQPVQPTHTMADLIGGMVASETILANLLKRERTGSGTYIDLAITDAVFSMMENHMMLSTVANVGTGIPVLNGSYANYRIYETKDQQFVSLGALEYKFWNNFCLAVGQEDWLDHFPDQLKTPKVIKQLEQLFKTRTKAEWTTIGEEQDCCLFPVLEIDEVLKSDYINERGLLHQEDNLSYVQTHYDSKATRFDVAELAEHNRMITKDPN</sequence>
<evidence type="ECO:0000313" key="2">
    <source>
        <dbReference type="Proteomes" id="UP000276443"/>
    </source>
</evidence>
<dbReference type="PANTHER" id="PTHR48228">
    <property type="entry name" value="SUCCINYL-COA--D-CITRAMALATE COA-TRANSFERASE"/>
    <property type="match status" value="1"/>
</dbReference>